<evidence type="ECO:0000256" key="1">
    <source>
        <dbReference type="SAM" id="Phobius"/>
    </source>
</evidence>
<protein>
    <submittedName>
        <fullName evidence="3">E1-E2 ATPase-associated domain protein</fullName>
    </submittedName>
</protein>
<dbReference type="OrthoDB" id="6500773at2"/>
<accession>A0A656HIN7</accession>
<keyword evidence="1" id="KW-1133">Transmembrane helix</keyword>
<dbReference type="Pfam" id="PF00122">
    <property type="entry name" value="E1-E2_ATPase"/>
    <property type="match status" value="1"/>
</dbReference>
<dbReference type="InterPro" id="IPR008250">
    <property type="entry name" value="ATPase_P-typ_transduc_dom_A_sf"/>
</dbReference>
<sequence>MVQIGVILVVGGAVGALWRHYYKNHVMEPLPGLPAPEVEKPSRLPSRQTVEVFDDVGELSHYQKVAWYALALSAAGSWFYPPARILSLPLLGYNTYHFVRTVRNSDKMDQKSPTTLFEGIGVAGSLLTGSTVTASLLFVFSFGTRKLLLHAGNITNNIGFSKPFNPRYARVWVLRDGAEIESSVADLQEGDVLVLHAGDTVALEGKVLAGNGSVRQFSLRKQMKVVPKQEGDRVYPFTQLESGSLHVRPV</sequence>
<keyword evidence="4" id="KW-1185">Reference proteome</keyword>
<feature type="domain" description="P-type ATPase A" evidence="2">
    <location>
        <begin position="170"/>
        <end position="248"/>
    </location>
</feature>
<name>A0A656HIN7_THINJ</name>
<dbReference type="Gene3D" id="2.70.150.10">
    <property type="entry name" value="Calcium-transporting ATPase, cytoplasmic transduction domain A"/>
    <property type="match status" value="1"/>
</dbReference>
<proteinExistence type="predicted"/>
<keyword evidence="1" id="KW-0812">Transmembrane</keyword>
<feature type="transmembrane region" description="Helical" evidence="1">
    <location>
        <begin position="120"/>
        <end position="140"/>
    </location>
</feature>
<evidence type="ECO:0000313" key="4">
    <source>
        <dbReference type="Proteomes" id="UP000005317"/>
    </source>
</evidence>
<dbReference type="EMBL" id="JH651384">
    <property type="protein sequence ID" value="EIJ36788.1"/>
    <property type="molecule type" value="Genomic_DNA"/>
</dbReference>
<evidence type="ECO:0000313" key="3">
    <source>
        <dbReference type="EMBL" id="EIJ36788.1"/>
    </source>
</evidence>
<dbReference type="AlphaFoldDB" id="A0A656HIN7"/>
<organism evidence="3 4">
    <name type="scientific">Thiothrix nivea (strain ATCC 35100 / DSM 5205 / JP2)</name>
    <dbReference type="NCBI Taxonomy" id="870187"/>
    <lineage>
        <taxon>Bacteria</taxon>
        <taxon>Pseudomonadati</taxon>
        <taxon>Pseudomonadota</taxon>
        <taxon>Gammaproteobacteria</taxon>
        <taxon>Thiotrichales</taxon>
        <taxon>Thiotrichaceae</taxon>
        <taxon>Thiothrix</taxon>
    </lineage>
</organism>
<dbReference type="Proteomes" id="UP000005317">
    <property type="component" value="Unassembled WGS sequence"/>
</dbReference>
<evidence type="ECO:0000259" key="2">
    <source>
        <dbReference type="Pfam" id="PF00122"/>
    </source>
</evidence>
<dbReference type="SUPFAM" id="SSF81653">
    <property type="entry name" value="Calcium ATPase, transduction domain A"/>
    <property type="match status" value="1"/>
</dbReference>
<gene>
    <name evidence="3" type="ORF">Thini_4306</name>
</gene>
<keyword evidence="1" id="KW-0472">Membrane</keyword>
<dbReference type="RefSeq" id="WP_002710656.1">
    <property type="nucleotide sequence ID" value="NZ_JH651384.1"/>
</dbReference>
<dbReference type="InterPro" id="IPR059000">
    <property type="entry name" value="ATPase_P-type_domA"/>
</dbReference>
<reference evidence="4" key="1">
    <citation type="journal article" date="2011" name="Stand. Genomic Sci.">
        <title>Genome sequence of the filamentous, gliding Thiothrix nivea neotype strain (JP2(T)).</title>
        <authorList>
            <person name="Lapidus A."/>
            <person name="Nolan M."/>
            <person name="Lucas S."/>
            <person name="Glavina Del Rio T."/>
            <person name="Tice H."/>
            <person name="Cheng J.F."/>
            <person name="Tapia R."/>
            <person name="Han C."/>
            <person name="Goodwin L."/>
            <person name="Pitluck S."/>
            <person name="Liolios K."/>
            <person name="Pagani I."/>
            <person name="Ivanova N."/>
            <person name="Huntemann M."/>
            <person name="Mavromatis K."/>
            <person name="Mikhailova N."/>
            <person name="Pati A."/>
            <person name="Chen A."/>
            <person name="Palaniappan K."/>
            <person name="Land M."/>
            <person name="Brambilla E.M."/>
            <person name="Rohde M."/>
            <person name="Abt B."/>
            <person name="Verbarg S."/>
            <person name="Goker M."/>
            <person name="Bristow J."/>
            <person name="Eisen J.A."/>
            <person name="Markowitz V."/>
            <person name="Hugenholtz P."/>
            <person name="Kyrpides N.C."/>
            <person name="Klenk H.P."/>
            <person name="Woyke T."/>
        </authorList>
    </citation>
    <scope>NUCLEOTIDE SEQUENCE [LARGE SCALE GENOMIC DNA]</scope>
    <source>
        <strain evidence="4">ATCC 35100 / DSM 5205 / JP2</strain>
    </source>
</reference>